<comment type="caution">
    <text evidence="2">The sequence shown here is derived from an EMBL/GenBank/DDBJ whole genome shotgun (WGS) entry which is preliminary data.</text>
</comment>
<evidence type="ECO:0000313" key="3">
    <source>
        <dbReference type="Proteomes" id="UP001057702"/>
    </source>
</evidence>
<reference evidence="2" key="1">
    <citation type="submission" date="2022-06" db="EMBL/GenBank/DDBJ databases">
        <title>Draft genome sequence of Streptomyces sp. RB6PN25 isolated from peat swamp forest in Thailand.</title>
        <authorList>
            <person name="Duangmal K."/>
            <person name="Klaysubun C."/>
        </authorList>
    </citation>
    <scope>NUCLEOTIDE SEQUENCE</scope>
    <source>
        <strain evidence="2">RB6PN25</strain>
    </source>
</reference>
<feature type="region of interest" description="Disordered" evidence="1">
    <location>
        <begin position="1"/>
        <end position="20"/>
    </location>
</feature>
<name>A0ABT1Q0K2_9ACTN</name>
<evidence type="ECO:0000313" key="2">
    <source>
        <dbReference type="EMBL" id="MCQ4083459.1"/>
    </source>
</evidence>
<keyword evidence="3" id="KW-1185">Reference proteome</keyword>
<sequence>MHPTVEPTRAPHRPLLRGGEGITQHLGKETSDLIALCNKATHHSIPIPDARSLIKKTETAAKGLRAL</sequence>
<dbReference type="EMBL" id="JANFNG010000022">
    <property type="protein sequence ID" value="MCQ4083459.1"/>
    <property type="molecule type" value="Genomic_DNA"/>
</dbReference>
<proteinExistence type="predicted"/>
<dbReference type="RefSeq" id="WP_255922413.1">
    <property type="nucleotide sequence ID" value="NZ_JANFNG010000022.1"/>
</dbReference>
<protein>
    <submittedName>
        <fullName evidence="2">Uncharacterized protein</fullName>
    </submittedName>
</protein>
<accession>A0ABT1Q0K2</accession>
<dbReference type="Proteomes" id="UP001057702">
    <property type="component" value="Unassembled WGS sequence"/>
</dbReference>
<evidence type="ECO:0000256" key="1">
    <source>
        <dbReference type="SAM" id="MobiDB-lite"/>
    </source>
</evidence>
<organism evidence="2 3">
    <name type="scientific">Streptomyces humicola</name>
    <dbReference type="NCBI Taxonomy" id="2953240"/>
    <lineage>
        <taxon>Bacteria</taxon>
        <taxon>Bacillati</taxon>
        <taxon>Actinomycetota</taxon>
        <taxon>Actinomycetes</taxon>
        <taxon>Kitasatosporales</taxon>
        <taxon>Streptomycetaceae</taxon>
        <taxon>Streptomyces</taxon>
    </lineage>
</organism>
<gene>
    <name evidence="2" type="ORF">NGB36_23335</name>
</gene>